<reference evidence="1 2" key="2">
    <citation type="submission" date="2018-07" db="EMBL/GenBank/DDBJ databases">
        <title>Pontibacter sp. 2b14 genomic sequence and assembly.</title>
        <authorList>
            <person name="Du Z.-J."/>
        </authorList>
    </citation>
    <scope>NUCLEOTIDE SEQUENCE [LARGE SCALE GENOMIC DNA]</scope>
    <source>
        <strain evidence="1 2">2b14</strain>
    </source>
</reference>
<dbReference type="RefSeq" id="WP_112304254.1">
    <property type="nucleotide sequence ID" value="NZ_QMDV01000001.1"/>
</dbReference>
<accession>A0A364RIG1</accession>
<evidence type="ECO:0000313" key="1">
    <source>
        <dbReference type="EMBL" id="RAU84063.1"/>
    </source>
</evidence>
<dbReference type="AlphaFoldDB" id="A0A364RIG1"/>
<dbReference type="Proteomes" id="UP000251692">
    <property type="component" value="Unassembled WGS sequence"/>
</dbReference>
<reference evidence="1 2" key="1">
    <citation type="submission" date="2018-06" db="EMBL/GenBank/DDBJ databases">
        <authorList>
            <person name="Liu Z.-W."/>
        </authorList>
    </citation>
    <scope>NUCLEOTIDE SEQUENCE [LARGE SCALE GENOMIC DNA]</scope>
    <source>
        <strain evidence="1 2">2b14</strain>
    </source>
</reference>
<proteinExistence type="predicted"/>
<gene>
    <name evidence="1" type="ORF">DP923_03150</name>
</gene>
<keyword evidence="2" id="KW-1185">Reference proteome</keyword>
<protein>
    <submittedName>
        <fullName evidence="1">Uncharacterized protein</fullName>
    </submittedName>
</protein>
<organism evidence="1 2">
    <name type="scientific">Pontibacter arcticus</name>
    <dbReference type="NCBI Taxonomy" id="2080288"/>
    <lineage>
        <taxon>Bacteria</taxon>
        <taxon>Pseudomonadati</taxon>
        <taxon>Bacteroidota</taxon>
        <taxon>Cytophagia</taxon>
        <taxon>Cytophagales</taxon>
        <taxon>Hymenobacteraceae</taxon>
        <taxon>Pontibacter</taxon>
    </lineage>
</organism>
<comment type="caution">
    <text evidence="1">The sequence shown here is derived from an EMBL/GenBank/DDBJ whole genome shotgun (WGS) entry which is preliminary data.</text>
</comment>
<name>A0A364RIG1_9BACT</name>
<evidence type="ECO:0000313" key="2">
    <source>
        <dbReference type="Proteomes" id="UP000251692"/>
    </source>
</evidence>
<sequence length="142" mass="16048">MRKFNSITDLYVKNTANHVDIVSLLGFVDILEIMDLITTKGQFTGLHIPYKGLSSKFINLIDAGCLANPKKVTGEGDIDYVLYHDIYFKAQDESYTKVPMSLKSTFEKVLINDQPDTVWMKSEMIIINRVTRAAIDEAIKAL</sequence>
<dbReference type="EMBL" id="QMDV01000001">
    <property type="protein sequence ID" value="RAU84063.1"/>
    <property type="molecule type" value="Genomic_DNA"/>
</dbReference>